<gene>
    <name evidence="3" type="ORF">OIE_03683</name>
</gene>
<dbReference type="EMBL" id="AHXC01000003">
    <property type="protein sequence ID" value="ELB03718.1"/>
    <property type="molecule type" value="Genomic_DNA"/>
</dbReference>
<feature type="transmembrane region" description="Helical" evidence="1">
    <location>
        <begin position="115"/>
        <end position="137"/>
    </location>
</feature>
<dbReference type="Proteomes" id="UP000010553">
    <property type="component" value="Unassembled WGS sequence"/>
</dbReference>
<sequence length="147" mass="16890">MNEVNAKPTVQLRFQNPQPTIISNLIFTSKIYYENQLYIENTSNAFLVAPNSNFHLNLDLAGDKAKAGDYRAEIIAKSGDSNEWRFTQNFTIKKEKAQKVNENSVFAVQEQSFPWLYVGLVVAVLVLLLILLLLWFHKKKKKGETIR</sequence>
<accession>A0A828ZPQ0</accession>
<evidence type="ECO:0000259" key="2">
    <source>
        <dbReference type="Pfam" id="PF11797"/>
    </source>
</evidence>
<evidence type="ECO:0000313" key="3">
    <source>
        <dbReference type="EMBL" id="ELB03718.1"/>
    </source>
</evidence>
<proteinExistence type="predicted"/>
<keyword evidence="1" id="KW-1133">Transmembrane helix</keyword>
<keyword evidence="1" id="KW-0472">Membrane</keyword>
<organism evidence="3 4">
    <name type="scientific">Enterococcus faecium EnGen0003</name>
    <dbReference type="NCBI Taxonomy" id="1138901"/>
    <lineage>
        <taxon>Bacteria</taxon>
        <taxon>Bacillati</taxon>
        <taxon>Bacillota</taxon>
        <taxon>Bacilli</taxon>
        <taxon>Lactobacillales</taxon>
        <taxon>Enterococcaceae</taxon>
        <taxon>Enterococcus</taxon>
    </lineage>
</organism>
<evidence type="ECO:0000256" key="1">
    <source>
        <dbReference type="SAM" id="Phobius"/>
    </source>
</evidence>
<protein>
    <recommendedName>
        <fullName evidence="2">WxL Interacting Protein host binding domain-containing protein</fullName>
    </recommendedName>
</protein>
<feature type="domain" description="WxL Interacting Protein host binding" evidence="2">
    <location>
        <begin position="2"/>
        <end position="102"/>
    </location>
</feature>
<dbReference type="Pfam" id="PF11797">
    <property type="entry name" value="WxLIP_HBD"/>
    <property type="match status" value="1"/>
</dbReference>
<evidence type="ECO:0000313" key="4">
    <source>
        <dbReference type="Proteomes" id="UP000010553"/>
    </source>
</evidence>
<name>A0A828ZPQ0_ENTFC</name>
<dbReference type="AlphaFoldDB" id="A0A828ZPQ0"/>
<keyword evidence="1" id="KW-0812">Transmembrane</keyword>
<dbReference type="InterPro" id="IPR021759">
    <property type="entry name" value="WxLIP_HBD"/>
</dbReference>
<comment type="caution">
    <text evidence="3">The sequence shown here is derived from an EMBL/GenBank/DDBJ whole genome shotgun (WGS) entry which is preliminary data.</text>
</comment>
<reference evidence="3 4" key="1">
    <citation type="submission" date="2012-12" db="EMBL/GenBank/DDBJ databases">
        <title>The Genome Sequence of Enterococcus faecium E1590.</title>
        <authorList>
            <consortium name="The Broad Institute Genome Sequencing Platform"/>
            <consortium name="The Broad Institute Genome Sequencing Center for Infectious Disease"/>
            <person name="Earl A.M."/>
            <person name="Gilmore M.S."/>
            <person name="van Schaik W."/>
            <person name="Lebreton F."/>
            <person name="Willems R.J."/>
            <person name="Walker B."/>
            <person name="Young S.K."/>
            <person name="Zeng Q."/>
            <person name="Gargeya S."/>
            <person name="Fitzgerald M."/>
            <person name="Haas B."/>
            <person name="Abouelleil A."/>
            <person name="Alvarado L."/>
            <person name="Arachchi H.M."/>
            <person name="Berlin A.M."/>
            <person name="Chapman S.B."/>
            <person name="Dewar J."/>
            <person name="Goldberg J."/>
            <person name="Griggs A."/>
            <person name="Gujja S."/>
            <person name="Hansen M."/>
            <person name="Howarth C."/>
            <person name="Imamovic A."/>
            <person name="Larimer J."/>
            <person name="McCowan C."/>
            <person name="Murphy C."/>
            <person name="Neiman D."/>
            <person name="Pearson M."/>
            <person name="Priest M."/>
            <person name="Roberts A."/>
            <person name="Saif S."/>
            <person name="Shea T."/>
            <person name="Sisk P."/>
            <person name="Sykes S."/>
            <person name="Wortman J."/>
            <person name="Nusbaum C."/>
            <person name="Birren B."/>
        </authorList>
    </citation>
    <scope>NUCLEOTIDE SEQUENCE [LARGE SCALE GENOMIC DNA]</scope>
    <source>
        <strain evidence="3 4">E1590</strain>
    </source>
</reference>